<dbReference type="PANTHER" id="PTHR24173:SF74">
    <property type="entry name" value="ANKYRIN REPEAT DOMAIN-CONTAINING PROTEIN 16"/>
    <property type="match status" value="1"/>
</dbReference>
<accession>A0A0D2K874</accession>
<evidence type="ECO:0000256" key="4">
    <source>
        <dbReference type="SAM" id="MobiDB-lite"/>
    </source>
</evidence>
<dbReference type="InterPro" id="IPR036770">
    <property type="entry name" value="Ankyrin_rpt-contain_sf"/>
</dbReference>
<dbReference type="Pfam" id="PF12796">
    <property type="entry name" value="Ank_2"/>
    <property type="match status" value="1"/>
</dbReference>
<dbReference type="PANTHER" id="PTHR24173">
    <property type="entry name" value="ANKYRIN REPEAT CONTAINING"/>
    <property type="match status" value="1"/>
</dbReference>
<dbReference type="RefSeq" id="XP_013905452.1">
    <property type="nucleotide sequence ID" value="XM_014049998.1"/>
</dbReference>
<dbReference type="AlphaFoldDB" id="A0A0D2K874"/>
<evidence type="ECO:0000256" key="1">
    <source>
        <dbReference type="ARBA" id="ARBA00022737"/>
    </source>
</evidence>
<dbReference type="Proteomes" id="UP000054498">
    <property type="component" value="Unassembled WGS sequence"/>
</dbReference>
<reference evidence="5 6" key="1">
    <citation type="journal article" date="2013" name="BMC Genomics">
        <title>Reconstruction of the lipid metabolism for the microalga Monoraphidium neglectum from its genome sequence reveals characteristics suitable for biofuel production.</title>
        <authorList>
            <person name="Bogen C."/>
            <person name="Al-Dilaimi A."/>
            <person name="Albersmeier A."/>
            <person name="Wichmann J."/>
            <person name="Grundmann M."/>
            <person name="Rupp O."/>
            <person name="Lauersen K.J."/>
            <person name="Blifernez-Klassen O."/>
            <person name="Kalinowski J."/>
            <person name="Goesmann A."/>
            <person name="Mussgnug J.H."/>
            <person name="Kruse O."/>
        </authorList>
    </citation>
    <scope>NUCLEOTIDE SEQUENCE [LARGE SCALE GENOMIC DNA]</scope>
    <source>
        <strain evidence="5 6">SAG 48.87</strain>
    </source>
</reference>
<dbReference type="InterPro" id="IPR002110">
    <property type="entry name" value="Ankyrin_rpt"/>
</dbReference>
<organism evidence="5 6">
    <name type="scientific">Monoraphidium neglectum</name>
    <dbReference type="NCBI Taxonomy" id="145388"/>
    <lineage>
        <taxon>Eukaryota</taxon>
        <taxon>Viridiplantae</taxon>
        <taxon>Chlorophyta</taxon>
        <taxon>core chlorophytes</taxon>
        <taxon>Chlorophyceae</taxon>
        <taxon>CS clade</taxon>
        <taxon>Sphaeropleales</taxon>
        <taxon>Selenastraceae</taxon>
        <taxon>Monoraphidium</taxon>
    </lineage>
</organism>
<feature type="compositionally biased region" description="Low complexity" evidence="4">
    <location>
        <begin position="527"/>
        <end position="559"/>
    </location>
</feature>
<dbReference type="KEGG" id="mng:MNEG_1511"/>
<protein>
    <submittedName>
        <fullName evidence="5">Uncharacterized protein</fullName>
    </submittedName>
</protein>
<feature type="repeat" description="ANK" evidence="3">
    <location>
        <begin position="120"/>
        <end position="141"/>
    </location>
</feature>
<dbReference type="OrthoDB" id="194358at2759"/>
<evidence type="ECO:0000313" key="6">
    <source>
        <dbReference type="Proteomes" id="UP000054498"/>
    </source>
</evidence>
<dbReference type="EMBL" id="KK100372">
    <property type="protein sequence ID" value="KIZ06433.1"/>
    <property type="molecule type" value="Genomic_DNA"/>
</dbReference>
<sequence>MLACVYKSEACVRILMVLGANPFQLDCLGRGALHYAALVSAADCINELLSGYTGPRDGWVYCEPNTRDTRLVDMRSVFGYTALHYAVFAEKMDAVKALASYEPTLTIVNTDVEPLISVGIGNTPLHLAAYVGSLEMVKALLAIHMQMMSAGQEVMQAGNHQWGQRYNADIRHVRNRRGLMAFHVGVLRHGERLNECAPPPPPPLPPPLRRIPARGRRSCRIEVLLHPDVPYTFIFNNEDMAGGAVRMFGPPKLAVLAAGALQGKLLADLAAVTEAAEKAAEAAGLDLDCEPAAAAAPECSPGTPAPSVEGALAEAGAAVDACVSVDSARRAAAAADAISRNLEALRVSAFASASSALPAFSVASASLASDAGASLTPTSDAGAAAALAPAASAPLQLPPPLQQQRQQQQQDAAAAAAAALVAQQLPADAQQLACAGTAPTLAAAGTGGASRHGSIPSISGASESAVRQARFLAAARIAALGAAARRASLTRARGSMGGGGGGGGGSSAAASFSELVAGGAGAGGQRGSLIGSRGSGRLSRSGSALQRGLQQHAQLLQRQQQEEGDDGADDLDAAAAAAAAALGLGLTDNAAAADQLAGAGADGSGGGSKQGDSGGGGAFPSTDSAAGEVPGAAASGRPEVEQALGEGGALEAVLGGRGLGARPEEVQRTYRLLLLANGVDSIAAWPLRGPRRVLKVFD</sequence>
<dbReference type="SMART" id="SM00248">
    <property type="entry name" value="ANK"/>
    <property type="match status" value="3"/>
</dbReference>
<dbReference type="PROSITE" id="PS50297">
    <property type="entry name" value="ANK_REP_REGION"/>
    <property type="match status" value="1"/>
</dbReference>
<evidence type="ECO:0000256" key="2">
    <source>
        <dbReference type="ARBA" id="ARBA00023043"/>
    </source>
</evidence>
<gene>
    <name evidence="5" type="ORF">MNEG_1511</name>
</gene>
<keyword evidence="1" id="KW-0677">Repeat</keyword>
<feature type="region of interest" description="Disordered" evidence="4">
    <location>
        <begin position="520"/>
        <end position="568"/>
    </location>
</feature>
<evidence type="ECO:0000313" key="5">
    <source>
        <dbReference type="EMBL" id="KIZ06433.1"/>
    </source>
</evidence>
<dbReference type="SUPFAM" id="SSF48403">
    <property type="entry name" value="Ankyrin repeat"/>
    <property type="match status" value="1"/>
</dbReference>
<feature type="compositionally biased region" description="Gly residues" evidence="4">
    <location>
        <begin position="600"/>
        <end position="618"/>
    </location>
</feature>
<keyword evidence="2 3" id="KW-0040">ANK repeat</keyword>
<evidence type="ECO:0000256" key="3">
    <source>
        <dbReference type="PROSITE-ProRule" id="PRU00023"/>
    </source>
</evidence>
<dbReference type="STRING" id="145388.A0A0D2K874"/>
<name>A0A0D2K874_9CHLO</name>
<dbReference type="Gene3D" id="1.25.40.20">
    <property type="entry name" value="Ankyrin repeat-containing domain"/>
    <property type="match status" value="1"/>
</dbReference>
<dbReference type="PROSITE" id="PS50088">
    <property type="entry name" value="ANK_REPEAT"/>
    <property type="match status" value="1"/>
</dbReference>
<feature type="region of interest" description="Disordered" evidence="4">
    <location>
        <begin position="599"/>
        <end position="643"/>
    </location>
</feature>
<dbReference type="GeneID" id="25732738"/>
<keyword evidence="6" id="KW-1185">Reference proteome</keyword>
<proteinExistence type="predicted"/>